<dbReference type="InterPro" id="IPR036291">
    <property type="entry name" value="NAD(P)-bd_dom_sf"/>
</dbReference>
<protein>
    <submittedName>
        <fullName evidence="5">3-hydroxyacyl-CoA dehydrogenase</fullName>
    </submittedName>
</protein>
<dbReference type="GO" id="GO:0016491">
    <property type="term" value="F:oxidoreductase activity"/>
    <property type="evidence" value="ECO:0007669"/>
    <property type="project" value="UniProtKB-KW"/>
</dbReference>
<proteinExistence type="inferred from homology"/>
<feature type="domain" description="Ketoreductase" evidence="4">
    <location>
        <begin position="6"/>
        <end position="192"/>
    </location>
</feature>
<dbReference type="PRINTS" id="PR00081">
    <property type="entry name" value="GDHRDH"/>
</dbReference>
<keyword evidence="6" id="KW-1185">Reference proteome</keyword>
<dbReference type="SMART" id="SM00822">
    <property type="entry name" value="PKS_KR"/>
    <property type="match status" value="1"/>
</dbReference>
<organism evidence="5 6">
    <name type="scientific">Xanthobacter tagetidis</name>
    <dbReference type="NCBI Taxonomy" id="60216"/>
    <lineage>
        <taxon>Bacteria</taxon>
        <taxon>Pseudomonadati</taxon>
        <taxon>Pseudomonadota</taxon>
        <taxon>Alphaproteobacteria</taxon>
        <taxon>Hyphomicrobiales</taxon>
        <taxon>Xanthobacteraceae</taxon>
        <taxon>Xanthobacter</taxon>
    </lineage>
</organism>
<dbReference type="InterPro" id="IPR002347">
    <property type="entry name" value="SDR_fam"/>
</dbReference>
<dbReference type="PRINTS" id="PR00080">
    <property type="entry name" value="SDRFAMILY"/>
</dbReference>
<dbReference type="InterPro" id="IPR057326">
    <property type="entry name" value="KR_dom"/>
</dbReference>
<evidence type="ECO:0000259" key="4">
    <source>
        <dbReference type="SMART" id="SM00822"/>
    </source>
</evidence>
<accession>A0A3L7AK98</accession>
<dbReference type="PANTHER" id="PTHR43658:SF8">
    <property type="entry name" value="17-BETA-HYDROXYSTEROID DEHYDROGENASE 14-RELATED"/>
    <property type="match status" value="1"/>
</dbReference>
<comment type="caution">
    <text evidence="5">The sequence shown here is derived from an EMBL/GenBank/DDBJ whole genome shotgun (WGS) entry which is preliminary data.</text>
</comment>
<name>A0A3L7AK98_9HYPH</name>
<evidence type="ECO:0000256" key="3">
    <source>
        <dbReference type="RuleBase" id="RU000363"/>
    </source>
</evidence>
<dbReference type="SUPFAM" id="SSF51735">
    <property type="entry name" value="NAD(P)-binding Rossmann-fold domains"/>
    <property type="match status" value="1"/>
</dbReference>
<dbReference type="Pfam" id="PF00106">
    <property type="entry name" value="adh_short"/>
    <property type="match status" value="1"/>
</dbReference>
<dbReference type="CDD" id="cd05371">
    <property type="entry name" value="HSD10-like_SDR_c"/>
    <property type="match status" value="1"/>
</dbReference>
<dbReference type="RefSeq" id="WP_121621818.1">
    <property type="nucleotide sequence ID" value="NZ_JACIIW010000003.1"/>
</dbReference>
<dbReference type="Gene3D" id="3.40.50.720">
    <property type="entry name" value="NAD(P)-binding Rossmann-like Domain"/>
    <property type="match status" value="1"/>
</dbReference>
<dbReference type="InterPro" id="IPR020904">
    <property type="entry name" value="Sc_DH/Rdtase_CS"/>
</dbReference>
<dbReference type="FunFam" id="3.40.50.720:FF:000215">
    <property type="entry name" value="3-hydroxyacyl-CoA dehydrogenase type-2"/>
    <property type="match status" value="1"/>
</dbReference>
<evidence type="ECO:0000256" key="2">
    <source>
        <dbReference type="ARBA" id="ARBA00023002"/>
    </source>
</evidence>
<evidence type="ECO:0000256" key="1">
    <source>
        <dbReference type="ARBA" id="ARBA00006484"/>
    </source>
</evidence>
<dbReference type="PROSITE" id="PS00061">
    <property type="entry name" value="ADH_SHORT"/>
    <property type="match status" value="1"/>
</dbReference>
<dbReference type="PANTHER" id="PTHR43658">
    <property type="entry name" value="SHORT-CHAIN DEHYDROGENASE/REDUCTASE"/>
    <property type="match status" value="1"/>
</dbReference>
<dbReference type="AlphaFoldDB" id="A0A3L7AK98"/>
<dbReference type="OrthoDB" id="9795647at2"/>
<reference evidence="5 6" key="1">
    <citation type="submission" date="2018-10" db="EMBL/GenBank/DDBJ databases">
        <title>Xanthobacter tagetidis genome sequencing and assembly.</title>
        <authorList>
            <person name="Maclea K.S."/>
            <person name="Goen A.E."/>
            <person name="Fatima S.A."/>
        </authorList>
    </citation>
    <scope>NUCLEOTIDE SEQUENCE [LARGE SCALE GENOMIC DNA]</scope>
    <source>
        <strain evidence="5 6">ATCC 700314</strain>
    </source>
</reference>
<dbReference type="EMBL" id="RCTF01000002">
    <property type="protein sequence ID" value="RLP80966.1"/>
    <property type="molecule type" value="Genomic_DNA"/>
</dbReference>
<evidence type="ECO:0000313" key="6">
    <source>
        <dbReference type="Proteomes" id="UP000269692"/>
    </source>
</evidence>
<keyword evidence="2" id="KW-0560">Oxidoreductase</keyword>
<dbReference type="Proteomes" id="UP000269692">
    <property type="component" value="Unassembled WGS sequence"/>
</dbReference>
<evidence type="ECO:0000313" key="5">
    <source>
        <dbReference type="EMBL" id="RLP80966.1"/>
    </source>
</evidence>
<sequence length="255" mass="26420">MQIRDHVFLVTGAGSGLGAAVARMLVGEGARVVIVDVNAEAGAAVAAELGDAARFQRADVTSEDDGIAAVKLARDAFGHVHGLVNCAGVAPGEKVVGREGPHRLDSFARAVAINLVGTFNMLRLAADAIVKEAPDAEGERGVIVNTASIAAYDGQIGQAAYAASKGGVAALTLPAARELARFGVRVVTIAPGIFETPMMTGMPQEVQDALGKSVPFPPRLGRPAEYAAMVRHILQNTMLNGEVIRLDGALRMPPR</sequence>
<gene>
    <name evidence="5" type="ORF">D9R14_02890</name>
</gene>
<comment type="similarity">
    <text evidence="1 3">Belongs to the short-chain dehydrogenases/reductases (SDR) family.</text>
</comment>